<dbReference type="AlphaFoldDB" id="A0A653KS22"/>
<evidence type="ECO:0000313" key="2">
    <source>
        <dbReference type="Proteomes" id="UP000439123"/>
    </source>
</evidence>
<accession>A0A653KS22</accession>
<evidence type="ECO:0000313" key="1">
    <source>
        <dbReference type="EMBL" id="VXA81852.1"/>
    </source>
</evidence>
<name>A0A653KS22_AERVE</name>
<protein>
    <submittedName>
        <fullName evidence="1">Uncharacterized protein</fullName>
    </submittedName>
</protein>
<sequence length="235" mass="25315">MSSPACHCARGLVLLDIELLQGDDRLSAVLDPQFSEDGGDMGLDGGLGDIELPGDLFVEAAVAQHDQHLVLLGGEAGQLAGEIGAIFRFGMERDAFRHPVIPPDHRIEGVDQLLHRYRLGNKAERPKPQHLLYDGRIFRGGDHHDGQVGILAAQVGQPLEAISPRHLEIEQQQVDLGVLAEQAGQAVDGVRFQQLSVVDGHVHRLVKGAPKQGVVICDDDGKLAVHISVNCSHCC</sequence>
<dbReference type="Proteomes" id="UP000439123">
    <property type="component" value="Unassembled WGS sequence"/>
</dbReference>
<proteinExistence type="predicted"/>
<reference evidence="1 2" key="1">
    <citation type="submission" date="2019-10" db="EMBL/GenBank/DDBJ databases">
        <authorList>
            <person name="Karimi E."/>
        </authorList>
    </citation>
    <scope>NUCLEOTIDE SEQUENCE [LARGE SCALE GENOMIC DNA]</scope>
    <source>
        <strain evidence="1">Aeromonas sp. 8C</strain>
    </source>
</reference>
<organism evidence="1 2">
    <name type="scientific">Aeromonas veronii</name>
    <dbReference type="NCBI Taxonomy" id="654"/>
    <lineage>
        <taxon>Bacteria</taxon>
        <taxon>Pseudomonadati</taxon>
        <taxon>Pseudomonadota</taxon>
        <taxon>Gammaproteobacteria</taxon>
        <taxon>Aeromonadales</taxon>
        <taxon>Aeromonadaceae</taxon>
        <taxon>Aeromonas</taxon>
    </lineage>
</organism>
<dbReference type="EMBL" id="CABWLC010000004">
    <property type="protein sequence ID" value="VXA81852.1"/>
    <property type="molecule type" value="Genomic_DNA"/>
</dbReference>
<gene>
    <name evidence="1" type="ORF">AERO8C_120349</name>
</gene>